<dbReference type="EMBL" id="VNJK01000001">
    <property type="protein sequence ID" value="TVX93524.1"/>
    <property type="molecule type" value="Genomic_DNA"/>
</dbReference>
<proteinExistence type="predicted"/>
<dbReference type="PIRSF" id="PIRSF037663">
    <property type="entry name" value="Acetyltransf_GNAT_prd"/>
    <property type="match status" value="1"/>
</dbReference>
<accession>A0A559J0W0</accession>
<dbReference type="InterPro" id="IPR017255">
    <property type="entry name" value="AcTrfase_GNAT_prd"/>
</dbReference>
<dbReference type="PANTHER" id="PTHR43072">
    <property type="entry name" value="N-ACETYLTRANSFERASE"/>
    <property type="match status" value="1"/>
</dbReference>
<reference evidence="2 3" key="1">
    <citation type="submission" date="2019-07" db="EMBL/GenBank/DDBJ databases">
        <authorList>
            <person name="Kim J."/>
        </authorList>
    </citation>
    <scope>NUCLEOTIDE SEQUENCE [LARGE SCALE GENOMIC DNA]</scope>
    <source>
        <strain evidence="2 3">N4</strain>
    </source>
</reference>
<evidence type="ECO:0000259" key="1">
    <source>
        <dbReference type="PROSITE" id="PS51186"/>
    </source>
</evidence>
<feature type="domain" description="N-acetyltransferase" evidence="1">
    <location>
        <begin position="1"/>
        <end position="148"/>
    </location>
</feature>
<organism evidence="2 3">
    <name type="scientific">Paenibacillus agilis</name>
    <dbReference type="NCBI Taxonomy" id="3020863"/>
    <lineage>
        <taxon>Bacteria</taxon>
        <taxon>Bacillati</taxon>
        <taxon>Bacillota</taxon>
        <taxon>Bacilli</taxon>
        <taxon>Bacillales</taxon>
        <taxon>Paenibacillaceae</taxon>
        <taxon>Paenibacillus</taxon>
    </lineage>
</organism>
<dbReference type="InterPro" id="IPR000182">
    <property type="entry name" value="GNAT_dom"/>
</dbReference>
<dbReference type="AlphaFoldDB" id="A0A559J0W0"/>
<dbReference type="Proteomes" id="UP000318102">
    <property type="component" value="Unassembled WGS sequence"/>
</dbReference>
<sequence length="161" mass="18546">MNIRNVLESDYIPIVAVIDEWWGGRKMADMLPKLFFQHFTHTSFIVEQGKERIGFLIGFVSQTDMNQAYIHFVGVHPSYRKATIATQLYEKFFDKVRELGCTEVRCVTSPVNRTSIAFHTRLGFRMEAGDRLVDGISVTTNYDGKGQDRVLFVKKFSLLDK</sequence>
<dbReference type="Pfam" id="PF00583">
    <property type="entry name" value="Acetyltransf_1"/>
    <property type="match status" value="1"/>
</dbReference>
<dbReference type="PROSITE" id="PS51186">
    <property type="entry name" value="GNAT"/>
    <property type="match status" value="1"/>
</dbReference>
<dbReference type="SUPFAM" id="SSF55729">
    <property type="entry name" value="Acyl-CoA N-acyltransferases (Nat)"/>
    <property type="match status" value="1"/>
</dbReference>
<dbReference type="PANTHER" id="PTHR43072:SF36">
    <property type="entry name" value="RIBOSOMAL-PROTEIN-ALANINE ACETYLTRANSFERASE"/>
    <property type="match status" value="1"/>
</dbReference>
<comment type="caution">
    <text evidence="2">The sequence shown here is derived from an EMBL/GenBank/DDBJ whole genome shotgun (WGS) entry which is preliminary data.</text>
</comment>
<dbReference type="InterPro" id="IPR016181">
    <property type="entry name" value="Acyl_CoA_acyltransferase"/>
</dbReference>
<evidence type="ECO:0000313" key="2">
    <source>
        <dbReference type="EMBL" id="TVX93524.1"/>
    </source>
</evidence>
<gene>
    <name evidence="2" type="ORF">FPZ44_10950</name>
</gene>
<evidence type="ECO:0000313" key="3">
    <source>
        <dbReference type="Proteomes" id="UP000318102"/>
    </source>
</evidence>
<dbReference type="CDD" id="cd04301">
    <property type="entry name" value="NAT_SF"/>
    <property type="match status" value="1"/>
</dbReference>
<keyword evidence="3" id="KW-1185">Reference proteome</keyword>
<name>A0A559J0W0_9BACL</name>
<dbReference type="OrthoDB" id="8593648at2"/>
<dbReference type="Gene3D" id="3.40.630.30">
    <property type="match status" value="1"/>
</dbReference>
<dbReference type="FunFam" id="3.40.630.30:FF:000133">
    <property type="entry name" value="Acetyltransferase, GNAT family"/>
    <property type="match status" value="1"/>
</dbReference>
<dbReference type="RefSeq" id="WP_144990088.1">
    <property type="nucleotide sequence ID" value="NZ_VNJK01000001.1"/>
</dbReference>
<protein>
    <submittedName>
        <fullName evidence="2">GNAT family N-acetyltransferase</fullName>
    </submittedName>
</protein>
<dbReference type="GO" id="GO:0016747">
    <property type="term" value="F:acyltransferase activity, transferring groups other than amino-acyl groups"/>
    <property type="evidence" value="ECO:0007669"/>
    <property type="project" value="InterPro"/>
</dbReference>